<dbReference type="PANTHER" id="PTHR34984">
    <property type="entry name" value="CARBON STORAGE REGULATOR"/>
    <property type="match status" value="1"/>
</dbReference>
<accession>A0ABZ2C1E7</accession>
<dbReference type="InterPro" id="IPR036107">
    <property type="entry name" value="CsrA_sf"/>
</dbReference>
<name>A0ABZ2C1E7_9PROT</name>
<evidence type="ECO:0000313" key="5">
    <source>
        <dbReference type="EMBL" id="WVX66205.1"/>
    </source>
</evidence>
<comment type="subunit">
    <text evidence="4">Homodimer; the beta-strands of each monomer intercalate to form a hydrophobic core, while the alpha-helices form wings that extend away from the core.</text>
</comment>
<evidence type="ECO:0000256" key="3">
    <source>
        <dbReference type="ARBA" id="ARBA00022884"/>
    </source>
</evidence>
<dbReference type="Pfam" id="PF02599">
    <property type="entry name" value="CsrA"/>
    <property type="match status" value="1"/>
</dbReference>
<dbReference type="PANTHER" id="PTHR34984:SF1">
    <property type="entry name" value="CARBON STORAGE REGULATOR"/>
    <property type="match status" value="1"/>
</dbReference>
<comment type="similarity">
    <text evidence="4">Belongs to the CsrA/RsmA family.</text>
</comment>
<dbReference type="RefSeq" id="WP_331256727.1">
    <property type="nucleotide sequence ID" value="NZ_CP133270.1"/>
</dbReference>
<keyword evidence="1 4" id="KW-0963">Cytoplasm</keyword>
<dbReference type="InterPro" id="IPR003751">
    <property type="entry name" value="CsrA"/>
</dbReference>
<comment type="function">
    <text evidence="4">A translational regulator that binds mRNA to regulate translation initiation and/or mRNA stability. Usually binds in the 5'-UTR at or near the Shine-Dalgarno sequence preventing ribosome-binding, thus repressing translation. Its main target seems to be the major flagellin gene, while its function is anatagonized by FliW.</text>
</comment>
<evidence type="ECO:0000256" key="4">
    <source>
        <dbReference type="HAMAP-Rule" id="MF_00167"/>
    </source>
</evidence>
<evidence type="ECO:0000256" key="1">
    <source>
        <dbReference type="ARBA" id="ARBA00022490"/>
    </source>
</evidence>
<evidence type="ECO:0000256" key="2">
    <source>
        <dbReference type="ARBA" id="ARBA00022845"/>
    </source>
</evidence>
<keyword evidence="4" id="KW-1005">Bacterial flagellum biogenesis</keyword>
<gene>
    <name evidence="4" type="primary">csrA</name>
    <name evidence="5" type="ORF">Bealeia1_00379</name>
</gene>
<dbReference type="SUPFAM" id="SSF117130">
    <property type="entry name" value="CsrA-like"/>
    <property type="match status" value="1"/>
</dbReference>
<dbReference type="Proteomes" id="UP001330434">
    <property type="component" value="Chromosome"/>
</dbReference>
<dbReference type="EMBL" id="CP133270">
    <property type="protein sequence ID" value="WVX66205.1"/>
    <property type="molecule type" value="Genomic_DNA"/>
</dbReference>
<reference evidence="5 6" key="1">
    <citation type="journal article" date="2024" name="Environ. Microbiol.">
        <title>Novel evolutionary insights on the interactions of the Holosporales (Alphaproteobacteria) with eukaryotic hosts from comparative genomics.</title>
        <authorList>
            <person name="Giovannini M."/>
            <person name="Petroni G."/>
            <person name="Castelli M."/>
        </authorList>
    </citation>
    <scope>NUCLEOTIDE SEQUENCE [LARGE SCALE GENOMIC DNA]</scope>
    <source>
        <strain evidence="5 6">US_Bl 15I1</strain>
    </source>
</reference>
<evidence type="ECO:0000313" key="6">
    <source>
        <dbReference type="Proteomes" id="UP001330434"/>
    </source>
</evidence>
<organism evidence="5 6">
    <name type="scientific">Candidatus Bealeia paramacronuclearis</name>
    <dbReference type="NCBI Taxonomy" id="1921001"/>
    <lineage>
        <taxon>Bacteria</taxon>
        <taxon>Pseudomonadati</taxon>
        <taxon>Pseudomonadota</taxon>
        <taxon>Alphaproteobacteria</taxon>
        <taxon>Holosporales</taxon>
        <taxon>Holosporaceae</taxon>
        <taxon>Candidatus Bealeia</taxon>
    </lineage>
</organism>
<dbReference type="Gene3D" id="2.60.40.4380">
    <property type="entry name" value="Translational regulator CsrA"/>
    <property type="match status" value="1"/>
</dbReference>
<comment type="subcellular location">
    <subcellularLocation>
        <location evidence="4">Cytoplasm</location>
    </subcellularLocation>
</comment>
<sequence length="70" mass="7879">MLYLSRKPGESVIVNGNIEVIVEDVQGKTVKLGFLFPEHVNVLRKEVFERIEAENKVAALGLQTLKDLRS</sequence>
<protein>
    <recommendedName>
        <fullName evidence="4">Translational regulator CsrA</fullName>
    </recommendedName>
</protein>
<keyword evidence="4" id="KW-0678">Repressor</keyword>
<keyword evidence="2 4" id="KW-0810">Translation regulation</keyword>
<keyword evidence="3 4" id="KW-0694">RNA-binding</keyword>
<keyword evidence="6" id="KW-1185">Reference proteome</keyword>
<proteinExistence type="inferred from homology"/>
<dbReference type="HAMAP" id="MF_00167">
    <property type="entry name" value="CsrA"/>
    <property type="match status" value="1"/>
</dbReference>